<reference evidence="3" key="1">
    <citation type="submission" date="2016-10" db="EMBL/GenBank/DDBJ databases">
        <authorList>
            <person name="Varghese N."/>
            <person name="Submissions S."/>
        </authorList>
    </citation>
    <scope>NUCLEOTIDE SEQUENCE [LARGE SCALE GENOMIC DNA]</scope>
    <source>
        <strain evidence="3">XJ109</strain>
    </source>
</reference>
<gene>
    <name evidence="2" type="ORF">SAMN05421738_11186</name>
</gene>
<dbReference type="AlphaFoldDB" id="A0A1I4YJY8"/>
<organism evidence="2 3">
    <name type="scientific">Algoriella xinjiangensis</name>
    <dbReference type="NCBI Taxonomy" id="684065"/>
    <lineage>
        <taxon>Bacteria</taxon>
        <taxon>Pseudomonadati</taxon>
        <taxon>Bacteroidota</taxon>
        <taxon>Flavobacteriia</taxon>
        <taxon>Flavobacteriales</taxon>
        <taxon>Weeksellaceae</taxon>
        <taxon>Algoriella</taxon>
    </lineage>
</organism>
<feature type="signal peptide" evidence="1">
    <location>
        <begin position="1"/>
        <end position="19"/>
    </location>
</feature>
<keyword evidence="1" id="KW-0732">Signal</keyword>
<protein>
    <recommendedName>
        <fullName evidence="4">CarboxypepD_reg-like domain-containing protein</fullName>
    </recommendedName>
</protein>
<evidence type="ECO:0008006" key="4">
    <source>
        <dbReference type="Google" id="ProtNLM"/>
    </source>
</evidence>
<sequence length="266" mass="30708">MNKFLFLLLSFFALQNTTAQSTLISGKVVIDDIDYHVDLDKFSIINLNTNAKTTANSDGIFSIKINLNDELLFKNEGIEERVLKISENMISKGFVTVHLNVEVIELAEATINPLKKNLKDNIKKDESDSEKINKSLGINEEFKLDVIKAFYASAYLKKYGGVGSVRYENIIGLLDQFTNDATNHKNNYKEKSKEKYVQIEFLKDFFTTYYFVNDLKIPEGRILEFLDYCYMNFNFKQLLKNNNTEEILYTLNEQAPIYLSKITSNE</sequence>
<evidence type="ECO:0000256" key="1">
    <source>
        <dbReference type="SAM" id="SignalP"/>
    </source>
</evidence>
<dbReference type="STRING" id="684065.SAMN05421738_11186"/>
<dbReference type="Proteomes" id="UP000199149">
    <property type="component" value="Unassembled WGS sequence"/>
</dbReference>
<evidence type="ECO:0000313" key="2">
    <source>
        <dbReference type="EMBL" id="SFN38388.1"/>
    </source>
</evidence>
<proteinExistence type="predicted"/>
<keyword evidence="3" id="KW-1185">Reference proteome</keyword>
<dbReference type="OrthoDB" id="1254493at2"/>
<dbReference type="EMBL" id="FOUZ01000011">
    <property type="protein sequence ID" value="SFN38388.1"/>
    <property type="molecule type" value="Genomic_DNA"/>
</dbReference>
<dbReference type="RefSeq" id="WP_092908807.1">
    <property type="nucleotide sequence ID" value="NZ_FOUZ01000011.1"/>
</dbReference>
<name>A0A1I4YJY8_9FLAO</name>
<evidence type="ECO:0000313" key="3">
    <source>
        <dbReference type="Proteomes" id="UP000199149"/>
    </source>
</evidence>
<feature type="chain" id="PRO_5011470431" description="CarboxypepD_reg-like domain-containing protein" evidence="1">
    <location>
        <begin position="20"/>
        <end position="266"/>
    </location>
</feature>
<accession>A0A1I4YJY8</accession>